<gene>
    <name evidence="1" type="ORF">S03H2_55673</name>
</gene>
<sequence>MSNFPTIGSEIDMLRMYKAKNSYTNAVLATELTTFGWTWHENQLDSLFKGKMHMTSEQKAYITFFLLDKFQAYNSS</sequence>
<evidence type="ECO:0000313" key="1">
    <source>
        <dbReference type="EMBL" id="GAH82184.1"/>
    </source>
</evidence>
<protein>
    <submittedName>
        <fullName evidence="1">Uncharacterized protein</fullName>
    </submittedName>
</protein>
<dbReference type="AlphaFoldDB" id="X1JV87"/>
<organism evidence="1">
    <name type="scientific">marine sediment metagenome</name>
    <dbReference type="NCBI Taxonomy" id="412755"/>
    <lineage>
        <taxon>unclassified sequences</taxon>
        <taxon>metagenomes</taxon>
        <taxon>ecological metagenomes</taxon>
    </lineage>
</organism>
<comment type="caution">
    <text evidence="1">The sequence shown here is derived from an EMBL/GenBank/DDBJ whole genome shotgun (WGS) entry which is preliminary data.</text>
</comment>
<dbReference type="EMBL" id="BARU01035583">
    <property type="protein sequence ID" value="GAH82184.1"/>
    <property type="molecule type" value="Genomic_DNA"/>
</dbReference>
<name>X1JV87_9ZZZZ</name>
<accession>X1JV87</accession>
<proteinExistence type="predicted"/>
<reference evidence="1" key="1">
    <citation type="journal article" date="2014" name="Front. Microbiol.">
        <title>High frequency of phylogenetically diverse reductive dehalogenase-homologous genes in deep subseafloor sedimentary metagenomes.</title>
        <authorList>
            <person name="Kawai M."/>
            <person name="Futagami T."/>
            <person name="Toyoda A."/>
            <person name="Takaki Y."/>
            <person name="Nishi S."/>
            <person name="Hori S."/>
            <person name="Arai W."/>
            <person name="Tsubouchi T."/>
            <person name="Morono Y."/>
            <person name="Uchiyama I."/>
            <person name="Ito T."/>
            <person name="Fujiyama A."/>
            <person name="Inagaki F."/>
            <person name="Takami H."/>
        </authorList>
    </citation>
    <scope>NUCLEOTIDE SEQUENCE</scope>
    <source>
        <strain evidence="1">Expedition CK06-06</strain>
    </source>
</reference>